<evidence type="ECO:0000313" key="2">
    <source>
        <dbReference type="EMBL" id="SKA35962.1"/>
    </source>
</evidence>
<dbReference type="PANTHER" id="PTHR33993:SF2">
    <property type="entry name" value="VOC DOMAIN-CONTAINING PROTEIN"/>
    <property type="match status" value="1"/>
</dbReference>
<dbReference type="Gene3D" id="3.10.180.10">
    <property type="entry name" value="2,3-Dihydroxybiphenyl 1,2-Dioxygenase, domain 1"/>
    <property type="match status" value="1"/>
</dbReference>
<proteinExistence type="predicted"/>
<dbReference type="InterPro" id="IPR052164">
    <property type="entry name" value="Anthracycline_SecMetBiosynth"/>
</dbReference>
<dbReference type="EMBL" id="FUWZ01000004">
    <property type="protein sequence ID" value="SKA35962.1"/>
    <property type="molecule type" value="Genomic_DNA"/>
</dbReference>
<dbReference type="PANTHER" id="PTHR33993">
    <property type="entry name" value="GLYOXALASE-RELATED"/>
    <property type="match status" value="1"/>
</dbReference>
<sequence>MENVINFFDIPATDFSRAVSFYKAILGLDITETEMFGTKMGFFPSDGKNASGAIVQGADYKPSADGVVVYLNGGHDLQIVLDRVTSNNGKVIVPKTHISPEVGYIGMFIDTEGNKMAVHSIN</sequence>
<dbReference type="STRING" id="634771.SAMN04488128_10430"/>
<dbReference type="Pfam" id="PF00903">
    <property type="entry name" value="Glyoxalase"/>
    <property type="match status" value="1"/>
</dbReference>
<evidence type="ECO:0000313" key="3">
    <source>
        <dbReference type="Proteomes" id="UP000190367"/>
    </source>
</evidence>
<dbReference type="Proteomes" id="UP000190367">
    <property type="component" value="Unassembled WGS sequence"/>
</dbReference>
<name>A0A1T4T679_9BACT</name>
<dbReference type="InterPro" id="IPR037523">
    <property type="entry name" value="VOC_core"/>
</dbReference>
<evidence type="ECO:0000259" key="1">
    <source>
        <dbReference type="PROSITE" id="PS51819"/>
    </source>
</evidence>
<feature type="domain" description="VOC" evidence="1">
    <location>
        <begin position="4"/>
        <end position="121"/>
    </location>
</feature>
<gene>
    <name evidence="2" type="ORF">SAMN04488128_10430</name>
</gene>
<protein>
    <recommendedName>
        <fullName evidence="1">VOC domain-containing protein</fullName>
    </recommendedName>
</protein>
<dbReference type="SUPFAM" id="SSF54593">
    <property type="entry name" value="Glyoxalase/Bleomycin resistance protein/Dihydroxybiphenyl dioxygenase"/>
    <property type="match status" value="1"/>
</dbReference>
<accession>A0A1T4T679</accession>
<dbReference type="CDD" id="cd07247">
    <property type="entry name" value="SgaA_N_like"/>
    <property type="match status" value="1"/>
</dbReference>
<dbReference type="InterPro" id="IPR004360">
    <property type="entry name" value="Glyas_Fos-R_dOase_dom"/>
</dbReference>
<dbReference type="AlphaFoldDB" id="A0A1T4T679"/>
<dbReference type="RefSeq" id="WP_078671404.1">
    <property type="nucleotide sequence ID" value="NZ_FUWZ01000004.1"/>
</dbReference>
<organism evidence="2 3">
    <name type="scientific">Chitinophaga eiseniae</name>
    <dbReference type="NCBI Taxonomy" id="634771"/>
    <lineage>
        <taxon>Bacteria</taxon>
        <taxon>Pseudomonadati</taxon>
        <taxon>Bacteroidota</taxon>
        <taxon>Chitinophagia</taxon>
        <taxon>Chitinophagales</taxon>
        <taxon>Chitinophagaceae</taxon>
        <taxon>Chitinophaga</taxon>
    </lineage>
</organism>
<keyword evidence="3" id="KW-1185">Reference proteome</keyword>
<dbReference type="InterPro" id="IPR029068">
    <property type="entry name" value="Glyas_Bleomycin-R_OHBP_Dase"/>
</dbReference>
<dbReference type="PROSITE" id="PS51819">
    <property type="entry name" value="VOC"/>
    <property type="match status" value="1"/>
</dbReference>
<reference evidence="3" key="1">
    <citation type="submission" date="2017-02" db="EMBL/GenBank/DDBJ databases">
        <authorList>
            <person name="Varghese N."/>
            <person name="Submissions S."/>
        </authorList>
    </citation>
    <scope>NUCLEOTIDE SEQUENCE [LARGE SCALE GENOMIC DNA]</scope>
    <source>
        <strain evidence="3">DSM 22224</strain>
    </source>
</reference>
<dbReference type="OrthoDB" id="9804235at2"/>